<keyword evidence="5" id="KW-0862">Zinc</keyword>
<feature type="transmembrane region" description="Helical" evidence="8">
    <location>
        <begin position="73"/>
        <end position="95"/>
    </location>
</feature>
<feature type="transmembrane region" description="Helical" evidence="8">
    <location>
        <begin position="46"/>
        <end position="67"/>
    </location>
</feature>
<evidence type="ECO:0000256" key="7">
    <source>
        <dbReference type="ARBA" id="ARBA00023136"/>
    </source>
</evidence>
<evidence type="ECO:0000256" key="5">
    <source>
        <dbReference type="ARBA" id="ARBA00022833"/>
    </source>
</evidence>
<feature type="transmembrane region" description="Helical" evidence="8">
    <location>
        <begin position="140"/>
        <end position="159"/>
    </location>
</feature>
<dbReference type="EMBL" id="JAVRAA010000001">
    <property type="protein sequence ID" value="MDT0335614.1"/>
    <property type="molecule type" value="Genomic_DNA"/>
</dbReference>
<evidence type="ECO:0000256" key="3">
    <source>
        <dbReference type="ARBA" id="ARBA00022475"/>
    </source>
</evidence>
<dbReference type="PANTHER" id="PTHR11040:SF211">
    <property type="entry name" value="ZINC TRANSPORTER ZIP11"/>
    <property type="match status" value="1"/>
</dbReference>
<sequence length="320" mass="32650">MLKKVEPSVTTLTHLAPLEPAAATATSSASSTEVAGAAEQPAAIRLSWPMVAGGVLLLAALIGWWSAQDERIWRAYCGGMAAAAATAAGTLPLFFSRRFSPRMADCCTGFGAGVMLAASVFSLILPALHSLQEAGTGKQMASLIAGASVLCGALLVLALQRAGQGHDDLARQAALRRVWLFVLTVGLHNLPEGLAVGVAYGGVAPEQASVLTFGIALQDIPEGMIVATALRGIGYSRADAIGCGILSGLVEPLAAVAGAALVSLSAAMLPWALGGAAGAMLFVLAHEVIPDPHRRRDALAATCCLIIGFVLMMVMDTALS</sequence>
<feature type="transmembrane region" description="Helical" evidence="8">
    <location>
        <begin position="240"/>
        <end position="262"/>
    </location>
</feature>
<evidence type="ECO:0000256" key="1">
    <source>
        <dbReference type="ARBA" id="ARBA00004651"/>
    </source>
</evidence>
<evidence type="ECO:0000256" key="6">
    <source>
        <dbReference type="ARBA" id="ARBA00022989"/>
    </source>
</evidence>
<comment type="subcellular location">
    <subcellularLocation>
        <location evidence="1">Cell membrane</location>
        <topology evidence="1">Multi-pass membrane protein</topology>
    </subcellularLocation>
</comment>
<reference evidence="9" key="1">
    <citation type="submission" date="2023-02" db="EMBL/GenBank/DDBJ databases">
        <title>Description of Herbaspirillum huttiense subsp. nephrolepsisexaltata and Herbaspirillum huttiense subsp. lycopersicon.</title>
        <authorList>
            <person name="Poudel M."/>
            <person name="Sharma A."/>
            <person name="Goss E."/>
            <person name="Tapia J.H."/>
            <person name="Harmon C.M."/>
            <person name="Jones J.B."/>
        </authorList>
    </citation>
    <scope>NUCLEOTIDE SEQUENCE</scope>
    <source>
        <strain evidence="9">NC40101</strain>
    </source>
</reference>
<feature type="transmembrane region" description="Helical" evidence="8">
    <location>
        <begin position="298"/>
        <end position="315"/>
    </location>
</feature>
<feature type="transmembrane region" description="Helical" evidence="8">
    <location>
        <begin position="107"/>
        <end position="128"/>
    </location>
</feature>
<keyword evidence="6 8" id="KW-1133">Transmembrane helix</keyword>
<name>A0AAE4K412_9BURK</name>
<protein>
    <submittedName>
        <fullName evidence="9">ZIP family metal transporter</fullName>
    </submittedName>
</protein>
<dbReference type="GO" id="GO:0005385">
    <property type="term" value="F:zinc ion transmembrane transporter activity"/>
    <property type="evidence" value="ECO:0007669"/>
    <property type="project" value="TreeGrafter"/>
</dbReference>
<dbReference type="Pfam" id="PF02535">
    <property type="entry name" value="Zip"/>
    <property type="match status" value="1"/>
</dbReference>
<dbReference type="InterPro" id="IPR003689">
    <property type="entry name" value="ZIP"/>
</dbReference>
<gene>
    <name evidence="9" type="ORF">RJN63_02140</name>
</gene>
<evidence type="ECO:0000256" key="2">
    <source>
        <dbReference type="ARBA" id="ARBA00006939"/>
    </source>
</evidence>
<comment type="similarity">
    <text evidence="2">Belongs to the ZIP transporter (TC 2.A.5) family.</text>
</comment>
<accession>A0AAE4K412</accession>
<keyword evidence="7 8" id="KW-0472">Membrane</keyword>
<keyword evidence="4 8" id="KW-0812">Transmembrane</keyword>
<evidence type="ECO:0000256" key="8">
    <source>
        <dbReference type="SAM" id="Phobius"/>
    </source>
</evidence>
<dbReference type="PANTHER" id="PTHR11040">
    <property type="entry name" value="ZINC/IRON TRANSPORTER"/>
    <property type="match status" value="1"/>
</dbReference>
<evidence type="ECO:0000313" key="9">
    <source>
        <dbReference type="EMBL" id="MDT0335614.1"/>
    </source>
</evidence>
<proteinExistence type="inferred from homology"/>
<keyword evidence="3" id="KW-1003">Cell membrane</keyword>
<organism evidence="9">
    <name type="scientific">Herbaspirillum huttiense subsp. nephrolepidis</name>
    <dbReference type="NCBI Taxonomy" id="3075126"/>
    <lineage>
        <taxon>Bacteria</taxon>
        <taxon>Pseudomonadati</taxon>
        <taxon>Pseudomonadota</taxon>
        <taxon>Betaproteobacteria</taxon>
        <taxon>Burkholderiales</taxon>
        <taxon>Oxalobacteraceae</taxon>
        <taxon>Herbaspirillum</taxon>
    </lineage>
</organism>
<comment type="caution">
    <text evidence="9">The sequence shown here is derived from an EMBL/GenBank/DDBJ whole genome shotgun (WGS) entry which is preliminary data.</text>
</comment>
<dbReference type="AlphaFoldDB" id="A0AAE4K412"/>
<evidence type="ECO:0000256" key="4">
    <source>
        <dbReference type="ARBA" id="ARBA00022692"/>
    </source>
</evidence>
<dbReference type="GO" id="GO:0005886">
    <property type="term" value="C:plasma membrane"/>
    <property type="evidence" value="ECO:0007669"/>
    <property type="project" value="UniProtKB-SubCell"/>
</dbReference>
<feature type="transmembrane region" description="Helical" evidence="8">
    <location>
        <begin position="268"/>
        <end position="286"/>
    </location>
</feature>